<organism evidence="1 2">
    <name type="scientific">Olsenella absiana</name>
    <dbReference type="NCBI Taxonomy" id="3115222"/>
    <lineage>
        <taxon>Bacteria</taxon>
        <taxon>Bacillati</taxon>
        <taxon>Actinomycetota</taxon>
        <taxon>Coriobacteriia</taxon>
        <taxon>Coriobacteriales</taxon>
        <taxon>Atopobiaceae</taxon>
        <taxon>Olsenella</taxon>
    </lineage>
</organism>
<gene>
    <name evidence="1" type="ORF">VXJ25_05275</name>
</gene>
<name>A0ABU7R9X5_9ACTN</name>
<evidence type="ECO:0000313" key="2">
    <source>
        <dbReference type="Proteomes" id="UP001332931"/>
    </source>
</evidence>
<dbReference type="Proteomes" id="UP001332931">
    <property type="component" value="Unassembled WGS sequence"/>
</dbReference>
<protein>
    <submittedName>
        <fullName evidence="1">Gamma carbonic anhydrase family protein</fullName>
    </submittedName>
</protein>
<dbReference type="SUPFAM" id="SSF51161">
    <property type="entry name" value="Trimeric LpxA-like enzymes"/>
    <property type="match status" value="1"/>
</dbReference>
<dbReference type="InterPro" id="IPR050484">
    <property type="entry name" value="Transf_Hexapept/Carb_Anhydrase"/>
</dbReference>
<dbReference type="EMBL" id="JAZGJQ010000004">
    <property type="protein sequence ID" value="MEE6147402.1"/>
    <property type="molecule type" value="Genomic_DNA"/>
</dbReference>
<dbReference type="RefSeq" id="WP_330958167.1">
    <property type="nucleotide sequence ID" value="NZ_JAZGJQ010000004.1"/>
</dbReference>
<dbReference type="CDD" id="cd04645">
    <property type="entry name" value="LbH_gamma_CA_like"/>
    <property type="match status" value="1"/>
</dbReference>
<dbReference type="PANTHER" id="PTHR13061">
    <property type="entry name" value="DYNACTIN SUBUNIT P25"/>
    <property type="match status" value="1"/>
</dbReference>
<reference evidence="1 2" key="1">
    <citation type="submission" date="2024-01" db="EMBL/GenBank/DDBJ databases">
        <title>Description of Olsenella sp. nov., isolated from pig feces.</title>
        <authorList>
            <person name="Chang Y.-H."/>
        </authorList>
    </citation>
    <scope>NUCLEOTIDE SEQUENCE [LARGE SCALE GENOMIC DNA]</scope>
    <source>
        <strain evidence="1 2">YH-ols2223</strain>
    </source>
</reference>
<dbReference type="InterPro" id="IPR047324">
    <property type="entry name" value="LbH_gamma_CA-like"/>
</dbReference>
<dbReference type="Pfam" id="PF00132">
    <property type="entry name" value="Hexapep"/>
    <property type="match status" value="1"/>
</dbReference>
<dbReference type="InterPro" id="IPR001451">
    <property type="entry name" value="Hexapep"/>
</dbReference>
<dbReference type="PANTHER" id="PTHR13061:SF29">
    <property type="entry name" value="GAMMA CARBONIC ANHYDRASE-LIKE 1, MITOCHONDRIAL-RELATED"/>
    <property type="match status" value="1"/>
</dbReference>
<dbReference type="InterPro" id="IPR011004">
    <property type="entry name" value="Trimer_LpxA-like_sf"/>
</dbReference>
<comment type="caution">
    <text evidence="1">The sequence shown here is derived from an EMBL/GenBank/DDBJ whole genome shotgun (WGS) entry which is preliminary data.</text>
</comment>
<keyword evidence="2" id="KW-1185">Reference proteome</keyword>
<accession>A0ABU7R9X5</accession>
<evidence type="ECO:0000313" key="1">
    <source>
        <dbReference type="EMBL" id="MEE6147402.1"/>
    </source>
</evidence>
<sequence>MVREGRAAAADAAAAEGWREGGVFVAEGARVVGDVSLAGSCSVWYNAVIRADEAPVTIGAGSNVQDNAVIHVDEGFPVTLGEGVTVGHAAILHGCSVGDNSLVGMGAIVLDGATVGRDCIVGAGALVTQGTEVPDGHLALGSPARVVRALRPDEVVANRRNAETYVMLAQRELDGGADGRRA</sequence>
<proteinExistence type="predicted"/>
<dbReference type="Gene3D" id="2.160.10.10">
    <property type="entry name" value="Hexapeptide repeat proteins"/>
    <property type="match status" value="1"/>
</dbReference>